<evidence type="ECO:0000256" key="1">
    <source>
        <dbReference type="SAM" id="Phobius"/>
    </source>
</evidence>
<keyword evidence="1" id="KW-0812">Transmembrane</keyword>
<name>A0A3P6EBJ1_BRAOL</name>
<reference evidence="2" key="1">
    <citation type="submission" date="2018-11" db="EMBL/GenBank/DDBJ databases">
        <authorList>
            <consortium name="Genoscope - CEA"/>
            <person name="William W."/>
        </authorList>
    </citation>
    <scope>NUCLEOTIDE SEQUENCE</scope>
</reference>
<proteinExistence type="predicted"/>
<evidence type="ECO:0000313" key="2">
    <source>
        <dbReference type="EMBL" id="VDD41587.1"/>
    </source>
</evidence>
<protein>
    <submittedName>
        <fullName evidence="2">Uncharacterized protein</fullName>
    </submittedName>
</protein>
<sequence>MSSLVSWQCKPKTPNKRYIYTYLVKQRVWILECKSPSRKAFVLGLIALGCLLAAHIIAVMIGCSFSNTDTYYLNFCYEILTLGGGVCGLDDGGKQDRSNCGSGDTYDGHMDEQRVKIRMWIHKQTFSVFRKQSVFPSCHCLCRFVFSKYRL</sequence>
<organism evidence="2">
    <name type="scientific">Brassica oleracea</name>
    <name type="common">Wild cabbage</name>
    <dbReference type="NCBI Taxonomy" id="3712"/>
    <lineage>
        <taxon>Eukaryota</taxon>
        <taxon>Viridiplantae</taxon>
        <taxon>Streptophyta</taxon>
        <taxon>Embryophyta</taxon>
        <taxon>Tracheophyta</taxon>
        <taxon>Spermatophyta</taxon>
        <taxon>Magnoliopsida</taxon>
        <taxon>eudicotyledons</taxon>
        <taxon>Gunneridae</taxon>
        <taxon>Pentapetalae</taxon>
        <taxon>rosids</taxon>
        <taxon>malvids</taxon>
        <taxon>Brassicales</taxon>
        <taxon>Brassicaceae</taxon>
        <taxon>Brassiceae</taxon>
        <taxon>Brassica</taxon>
    </lineage>
</organism>
<accession>A0A3P6EBJ1</accession>
<dbReference type="EMBL" id="LR031877">
    <property type="protein sequence ID" value="VDD41587.1"/>
    <property type="molecule type" value="Genomic_DNA"/>
</dbReference>
<keyword evidence="1" id="KW-0472">Membrane</keyword>
<gene>
    <name evidence="2" type="ORF">BOLC5T29134H</name>
</gene>
<feature type="transmembrane region" description="Helical" evidence="1">
    <location>
        <begin position="40"/>
        <end position="61"/>
    </location>
</feature>
<dbReference type="AlphaFoldDB" id="A0A3P6EBJ1"/>
<keyword evidence="1" id="KW-1133">Transmembrane helix</keyword>